<protein>
    <recommendedName>
        <fullName evidence="1">Fibronectin type-III domain-containing protein</fullName>
    </recommendedName>
</protein>
<reference evidence="3" key="1">
    <citation type="submission" date="2020-06" db="EMBL/GenBank/DDBJ databases">
        <title>Draft genomic sequecing of Geomonas sp. Red745.</title>
        <authorList>
            <person name="Itoh H."/>
            <person name="Xu Z.X."/>
            <person name="Ushijima N."/>
            <person name="Masuda Y."/>
            <person name="Shiratori Y."/>
            <person name="Senoo K."/>
        </authorList>
    </citation>
    <scope>NUCLEOTIDE SEQUENCE [LARGE SCALE GENOMIC DNA]</scope>
    <source>
        <strain evidence="3">Red745</strain>
    </source>
</reference>
<dbReference type="InterPro" id="IPR003961">
    <property type="entry name" value="FN3_dom"/>
</dbReference>
<dbReference type="Proteomes" id="UP000587586">
    <property type="component" value="Unassembled WGS sequence"/>
</dbReference>
<keyword evidence="3" id="KW-1185">Reference proteome</keyword>
<evidence type="ECO:0000259" key="1">
    <source>
        <dbReference type="PROSITE" id="PS50853"/>
    </source>
</evidence>
<comment type="caution">
    <text evidence="2">The sequence shown here is derived from an EMBL/GenBank/DDBJ whole genome shotgun (WGS) entry which is preliminary data.</text>
</comment>
<dbReference type="AlphaFoldDB" id="A0A6V8NAH4"/>
<name>A0A6V8NAH4_9BACT</name>
<accession>A0A6V8NAH4</accession>
<dbReference type="EMBL" id="BLXZ01000003">
    <property type="protein sequence ID" value="GFO68229.1"/>
    <property type="molecule type" value="Genomic_DNA"/>
</dbReference>
<gene>
    <name evidence="2" type="ORF">GMLC_18080</name>
</gene>
<dbReference type="RefSeq" id="WP_183360743.1">
    <property type="nucleotide sequence ID" value="NZ_BLXZ01000003.1"/>
</dbReference>
<dbReference type="SUPFAM" id="SSF49265">
    <property type="entry name" value="Fibronectin type III"/>
    <property type="match status" value="1"/>
</dbReference>
<dbReference type="CDD" id="cd00063">
    <property type="entry name" value="FN3"/>
    <property type="match status" value="1"/>
</dbReference>
<evidence type="ECO:0000313" key="3">
    <source>
        <dbReference type="Proteomes" id="UP000587586"/>
    </source>
</evidence>
<dbReference type="InterPro" id="IPR036116">
    <property type="entry name" value="FN3_sf"/>
</dbReference>
<sequence length="223" mass="25052">MQDTYFGQVDVTSLKGMPVNDLIVLLATMGSHISQHERYQDPFMDGVPNGPRFTELSQLLQQAQVEAATKDTAKRAYLEQFIQECIVNIRIFVNFAEIRAARHKDQRYLEGLGLKKKEQKKRNARSSFGPTGAPERFSVKHGPVSGSLLFMVARVVAAAHYDLEMCMGDPNNDADWHATGTFVTTRNIRLDGLEPGKVYYFRIRCLGPGGFGPWSNIIKIMVI</sequence>
<feature type="domain" description="Fibronectin type-III" evidence="1">
    <location>
        <begin position="133"/>
        <end position="223"/>
    </location>
</feature>
<dbReference type="InterPro" id="IPR013783">
    <property type="entry name" value="Ig-like_fold"/>
</dbReference>
<organism evidence="2 3">
    <name type="scientific">Geomonas limicola</name>
    <dbReference type="NCBI Taxonomy" id="2740186"/>
    <lineage>
        <taxon>Bacteria</taxon>
        <taxon>Pseudomonadati</taxon>
        <taxon>Thermodesulfobacteriota</taxon>
        <taxon>Desulfuromonadia</taxon>
        <taxon>Geobacterales</taxon>
        <taxon>Geobacteraceae</taxon>
        <taxon>Geomonas</taxon>
    </lineage>
</organism>
<proteinExistence type="predicted"/>
<evidence type="ECO:0000313" key="2">
    <source>
        <dbReference type="EMBL" id="GFO68229.1"/>
    </source>
</evidence>
<dbReference type="Gene3D" id="2.60.40.10">
    <property type="entry name" value="Immunoglobulins"/>
    <property type="match status" value="1"/>
</dbReference>
<dbReference type="PROSITE" id="PS50853">
    <property type="entry name" value="FN3"/>
    <property type="match status" value="1"/>
</dbReference>